<dbReference type="InterPro" id="IPR031312">
    <property type="entry name" value="Na/sul_symport_CS"/>
</dbReference>
<feature type="transmembrane region" description="Helical" evidence="7">
    <location>
        <begin position="32"/>
        <end position="61"/>
    </location>
</feature>
<dbReference type="PANTHER" id="PTHR10283:SF82">
    <property type="entry name" value="SOLUTE CARRIER FAMILY 13 MEMBER 2"/>
    <property type="match status" value="1"/>
</dbReference>
<feature type="transmembrane region" description="Helical" evidence="7">
    <location>
        <begin position="113"/>
        <end position="139"/>
    </location>
</feature>
<evidence type="ECO:0000256" key="7">
    <source>
        <dbReference type="SAM" id="Phobius"/>
    </source>
</evidence>
<dbReference type="GO" id="GO:0005886">
    <property type="term" value="C:plasma membrane"/>
    <property type="evidence" value="ECO:0007669"/>
    <property type="project" value="TreeGrafter"/>
</dbReference>
<reference evidence="8" key="2">
    <citation type="submission" date="2023-05" db="EMBL/GenBank/DDBJ databases">
        <authorList>
            <person name="Fouks B."/>
        </authorList>
    </citation>
    <scope>NUCLEOTIDE SEQUENCE</scope>
    <source>
        <strain evidence="8">Stay&amp;Tobe</strain>
        <tissue evidence="8">Testes</tissue>
    </source>
</reference>
<evidence type="ECO:0000256" key="3">
    <source>
        <dbReference type="ARBA" id="ARBA00022448"/>
    </source>
</evidence>
<dbReference type="GO" id="GO:0015141">
    <property type="term" value="F:succinate transmembrane transporter activity"/>
    <property type="evidence" value="ECO:0007669"/>
    <property type="project" value="TreeGrafter"/>
</dbReference>
<dbReference type="InterPro" id="IPR001898">
    <property type="entry name" value="SLC13A/DASS"/>
</dbReference>
<comment type="subcellular location">
    <subcellularLocation>
        <location evidence="1">Membrane</location>
        <topology evidence="1">Multi-pass membrane protein</topology>
    </subcellularLocation>
</comment>
<dbReference type="PANTHER" id="PTHR10283">
    <property type="entry name" value="SOLUTE CARRIER FAMILY 13 MEMBER"/>
    <property type="match status" value="1"/>
</dbReference>
<dbReference type="PROSITE" id="PS01271">
    <property type="entry name" value="NA_SULFATE"/>
    <property type="match status" value="1"/>
</dbReference>
<keyword evidence="3" id="KW-0813">Transport</keyword>
<proteinExistence type="inferred from homology"/>
<comment type="similarity">
    <text evidence="2">Belongs to the SLC13A/DASS transporter (TC 2.A.47) family. NADC subfamily.</text>
</comment>
<protein>
    <submittedName>
        <fullName evidence="8">Uncharacterized protein</fullName>
    </submittedName>
</protein>
<evidence type="ECO:0000313" key="8">
    <source>
        <dbReference type="EMBL" id="KAJ9589619.1"/>
    </source>
</evidence>
<accession>A0AAD8EH07</accession>
<dbReference type="Proteomes" id="UP001233999">
    <property type="component" value="Unassembled WGS sequence"/>
</dbReference>
<evidence type="ECO:0000313" key="9">
    <source>
        <dbReference type="Proteomes" id="UP001233999"/>
    </source>
</evidence>
<keyword evidence="5 7" id="KW-1133">Transmembrane helix</keyword>
<keyword evidence="6 7" id="KW-0472">Membrane</keyword>
<name>A0AAD8EH07_DIPPU</name>
<dbReference type="EMBL" id="JASPKZ010004927">
    <property type="protein sequence ID" value="KAJ9589619.1"/>
    <property type="molecule type" value="Genomic_DNA"/>
</dbReference>
<evidence type="ECO:0000256" key="5">
    <source>
        <dbReference type="ARBA" id="ARBA00022989"/>
    </source>
</evidence>
<keyword evidence="4 7" id="KW-0812">Transmembrane</keyword>
<evidence type="ECO:0000256" key="1">
    <source>
        <dbReference type="ARBA" id="ARBA00004141"/>
    </source>
</evidence>
<dbReference type="GO" id="GO:0015137">
    <property type="term" value="F:citrate transmembrane transporter activity"/>
    <property type="evidence" value="ECO:0007669"/>
    <property type="project" value="TreeGrafter"/>
</dbReference>
<feature type="non-terminal residue" evidence="8">
    <location>
        <position position="1"/>
    </location>
</feature>
<keyword evidence="9" id="KW-1185">Reference proteome</keyword>
<gene>
    <name evidence="8" type="ORF">L9F63_017204</name>
</gene>
<evidence type="ECO:0000256" key="4">
    <source>
        <dbReference type="ARBA" id="ARBA00022692"/>
    </source>
</evidence>
<evidence type="ECO:0000256" key="2">
    <source>
        <dbReference type="ARBA" id="ARBA00006772"/>
    </source>
</evidence>
<dbReference type="AlphaFoldDB" id="A0AAD8EH07"/>
<organism evidence="8 9">
    <name type="scientific">Diploptera punctata</name>
    <name type="common">Pacific beetle cockroach</name>
    <dbReference type="NCBI Taxonomy" id="6984"/>
    <lineage>
        <taxon>Eukaryota</taxon>
        <taxon>Metazoa</taxon>
        <taxon>Ecdysozoa</taxon>
        <taxon>Arthropoda</taxon>
        <taxon>Hexapoda</taxon>
        <taxon>Insecta</taxon>
        <taxon>Pterygota</taxon>
        <taxon>Neoptera</taxon>
        <taxon>Polyneoptera</taxon>
        <taxon>Dictyoptera</taxon>
        <taxon>Blattodea</taxon>
        <taxon>Blaberoidea</taxon>
        <taxon>Blaberidae</taxon>
        <taxon>Diplopterinae</taxon>
        <taxon>Diploptera</taxon>
    </lineage>
</organism>
<feature type="transmembrane region" description="Helical" evidence="7">
    <location>
        <begin position="73"/>
        <end position="93"/>
    </location>
</feature>
<evidence type="ECO:0000256" key="6">
    <source>
        <dbReference type="ARBA" id="ARBA00023136"/>
    </source>
</evidence>
<dbReference type="Pfam" id="PF00939">
    <property type="entry name" value="Na_sulph_symp"/>
    <property type="match status" value="1"/>
</dbReference>
<reference evidence="8" key="1">
    <citation type="journal article" date="2023" name="IScience">
        <title>Live-bearing cockroach genome reveals convergent evolutionary mechanisms linked to viviparity in insects and beyond.</title>
        <authorList>
            <person name="Fouks B."/>
            <person name="Harrison M.C."/>
            <person name="Mikhailova A.A."/>
            <person name="Marchal E."/>
            <person name="English S."/>
            <person name="Carruthers M."/>
            <person name="Jennings E.C."/>
            <person name="Chiamaka E.L."/>
            <person name="Frigard R.A."/>
            <person name="Pippel M."/>
            <person name="Attardo G.M."/>
            <person name="Benoit J.B."/>
            <person name="Bornberg-Bauer E."/>
            <person name="Tobe S.S."/>
        </authorList>
    </citation>
    <scope>NUCLEOTIDE SEQUENCE</scope>
    <source>
        <strain evidence="8">Stay&amp;Tobe</strain>
    </source>
</reference>
<sequence length="168" mass="18459">WWFAIAAGCEASGLSFLLGDSLKNLKVLPAPVILMIVILIIKCLTEVGSNTAVANIVLPVLGEMSVGMDMHPMYFMLPATLTCSFAFMLPVATPPNAIVQAACNMKTTEMMKAGAMMHVLSFAVLFACFFSFGIPIYNLSEYNRSDFQKNTSKGATPRQSFFFDIDYW</sequence>
<comment type="caution">
    <text evidence="8">The sequence shown here is derived from an EMBL/GenBank/DDBJ whole genome shotgun (WGS) entry which is preliminary data.</text>
</comment>